<protein>
    <submittedName>
        <fullName evidence="1">Uncharacterized protein</fullName>
    </submittedName>
</protein>
<sequence>MVATTASPGLPHKYQHTDILRSKQPCHVIDEQLIRLERIITHHISAHPYLSEEDPLPKSMLRYLAHSNLLALEAVDPEVRHALLAIASLPVIGKDVPFQANEAVCHN</sequence>
<name>A0A9J6HCD5_HAELO</name>
<organism evidence="1 2">
    <name type="scientific">Haemaphysalis longicornis</name>
    <name type="common">Bush tick</name>
    <dbReference type="NCBI Taxonomy" id="44386"/>
    <lineage>
        <taxon>Eukaryota</taxon>
        <taxon>Metazoa</taxon>
        <taxon>Ecdysozoa</taxon>
        <taxon>Arthropoda</taxon>
        <taxon>Chelicerata</taxon>
        <taxon>Arachnida</taxon>
        <taxon>Acari</taxon>
        <taxon>Parasitiformes</taxon>
        <taxon>Ixodida</taxon>
        <taxon>Ixodoidea</taxon>
        <taxon>Ixodidae</taxon>
        <taxon>Haemaphysalinae</taxon>
        <taxon>Haemaphysalis</taxon>
    </lineage>
</organism>
<gene>
    <name evidence="1" type="ORF">HPB48_026775</name>
</gene>
<comment type="caution">
    <text evidence="1">The sequence shown here is derived from an EMBL/GenBank/DDBJ whole genome shotgun (WGS) entry which is preliminary data.</text>
</comment>
<dbReference type="VEuPathDB" id="VectorBase:HLOH_053753"/>
<evidence type="ECO:0000313" key="2">
    <source>
        <dbReference type="Proteomes" id="UP000821853"/>
    </source>
</evidence>
<reference evidence="1 2" key="1">
    <citation type="journal article" date="2020" name="Cell">
        <title>Large-Scale Comparative Analyses of Tick Genomes Elucidate Their Genetic Diversity and Vector Capacities.</title>
        <authorList>
            <consortium name="Tick Genome and Microbiome Consortium (TIGMIC)"/>
            <person name="Jia N."/>
            <person name="Wang J."/>
            <person name="Shi W."/>
            <person name="Du L."/>
            <person name="Sun Y."/>
            <person name="Zhan W."/>
            <person name="Jiang J.F."/>
            <person name="Wang Q."/>
            <person name="Zhang B."/>
            <person name="Ji P."/>
            <person name="Bell-Sakyi L."/>
            <person name="Cui X.M."/>
            <person name="Yuan T.T."/>
            <person name="Jiang B.G."/>
            <person name="Yang W.F."/>
            <person name="Lam T.T."/>
            <person name="Chang Q.C."/>
            <person name="Ding S.J."/>
            <person name="Wang X.J."/>
            <person name="Zhu J.G."/>
            <person name="Ruan X.D."/>
            <person name="Zhao L."/>
            <person name="Wei J.T."/>
            <person name="Ye R.Z."/>
            <person name="Que T.C."/>
            <person name="Du C.H."/>
            <person name="Zhou Y.H."/>
            <person name="Cheng J.X."/>
            <person name="Dai P.F."/>
            <person name="Guo W.B."/>
            <person name="Han X.H."/>
            <person name="Huang E.J."/>
            <person name="Li L.F."/>
            <person name="Wei W."/>
            <person name="Gao Y.C."/>
            <person name="Liu J.Z."/>
            <person name="Shao H.Z."/>
            <person name="Wang X."/>
            <person name="Wang C.C."/>
            <person name="Yang T.C."/>
            <person name="Huo Q.B."/>
            <person name="Li W."/>
            <person name="Chen H.Y."/>
            <person name="Chen S.E."/>
            <person name="Zhou L.G."/>
            <person name="Ni X.B."/>
            <person name="Tian J.H."/>
            <person name="Sheng Y."/>
            <person name="Liu T."/>
            <person name="Pan Y.S."/>
            <person name="Xia L.Y."/>
            <person name="Li J."/>
            <person name="Zhao F."/>
            <person name="Cao W.C."/>
        </authorList>
    </citation>
    <scope>NUCLEOTIDE SEQUENCE [LARGE SCALE GENOMIC DNA]</scope>
    <source>
        <strain evidence="1">HaeL-2018</strain>
    </source>
</reference>
<proteinExistence type="predicted"/>
<keyword evidence="2" id="KW-1185">Reference proteome</keyword>
<dbReference type="Proteomes" id="UP000821853">
    <property type="component" value="Unassembled WGS sequence"/>
</dbReference>
<dbReference type="AlphaFoldDB" id="A0A9J6HCD5"/>
<dbReference type="EMBL" id="JABSTR010003071">
    <property type="protein sequence ID" value="KAH9384762.1"/>
    <property type="molecule type" value="Genomic_DNA"/>
</dbReference>
<evidence type="ECO:0000313" key="1">
    <source>
        <dbReference type="EMBL" id="KAH9384762.1"/>
    </source>
</evidence>
<accession>A0A9J6HCD5</accession>